<evidence type="ECO:0000313" key="2">
    <source>
        <dbReference type="Proteomes" id="UP000187209"/>
    </source>
</evidence>
<proteinExistence type="predicted"/>
<dbReference type="Proteomes" id="UP000187209">
    <property type="component" value="Unassembled WGS sequence"/>
</dbReference>
<accession>A0A1R2AMF6</accession>
<comment type="caution">
    <text evidence="1">The sequence shown here is derived from an EMBL/GenBank/DDBJ whole genome shotgun (WGS) entry which is preliminary data.</text>
</comment>
<protein>
    <submittedName>
        <fullName evidence="1">Uncharacterized protein</fullName>
    </submittedName>
</protein>
<dbReference type="EMBL" id="MPUH01001974">
    <property type="protein sequence ID" value="OMJ65723.1"/>
    <property type="molecule type" value="Genomic_DNA"/>
</dbReference>
<keyword evidence="2" id="KW-1185">Reference proteome</keyword>
<name>A0A1R2AMF6_9CILI</name>
<sequence length="94" mass="10779">MQANTPNLLSSSISYKIQLNIKIKINMNLDRLLTILCNIIEQSISKVIFEIQNAVYYILSQTTGSWSKEDIKVPLPRTTVLFDNSKKQYHSGFN</sequence>
<evidence type="ECO:0000313" key="1">
    <source>
        <dbReference type="EMBL" id="OMJ65723.1"/>
    </source>
</evidence>
<gene>
    <name evidence="1" type="ORF">SteCoe_37723</name>
</gene>
<organism evidence="1 2">
    <name type="scientific">Stentor coeruleus</name>
    <dbReference type="NCBI Taxonomy" id="5963"/>
    <lineage>
        <taxon>Eukaryota</taxon>
        <taxon>Sar</taxon>
        <taxon>Alveolata</taxon>
        <taxon>Ciliophora</taxon>
        <taxon>Postciliodesmatophora</taxon>
        <taxon>Heterotrichea</taxon>
        <taxon>Heterotrichida</taxon>
        <taxon>Stentoridae</taxon>
        <taxon>Stentor</taxon>
    </lineage>
</organism>
<reference evidence="1 2" key="1">
    <citation type="submission" date="2016-11" db="EMBL/GenBank/DDBJ databases">
        <title>The macronuclear genome of Stentor coeruleus: a giant cell with tiny introns.</title>
        <authorList>
            <person name="Slabodnick M."/>
            <person name="Ruby J.G."/>
            <person name="Reiff S.B."/>
            <person name="Swart E.C."/>
            <person name="Gosai S."/>
            <person name="Prabakaran S."/>
            <person name="Witkowska E."/>
            <person name="Larue G.E."/>
            <person name="Fisher S."/>
            <person name="Freeman R.M."/>
            <person name="Gunawardena J."/>
            <person name="Chu W."/>
            <person name="Stover N.A."/>
            <person name="Gregory B.D."/>
            <person name="Nowacki M."/>
            <person name="Derisi J."/>
            <person name="Roy S.W."/>
            <person name="Marshall W.F."/>
            <person name="Sood P."/>
        </authorList>
    </citation>
    <scope>NUCLEOTIDE SEQUENCE [LARGE SCALE GENOMIC DNA]</scope>
    <source>
        <strain evidence="1">WM001</strain>
    </source>
</reference>
<dbReference type="AlphaFoldDB" id="A0A1R2AMF6"/>